<dbReference type="Gene3D" id="3.30.1150.10">
    <property type="match status" value="1"/>
</dbReference>
<dbReference type="SUPFAM" id="SSF48452">
    <property type="entry name" value="TPR-like"/>
    <property type="match status" value="1"/>
</dbReference>
<reference evidence="2 3" key="1">
    <citation type="submission" date="2020-04" db="EMBL/GenBank/DDBJ databases">
        <title>Draft genome of Pyxidicoccus fallax type strain.</title>
        <authorList>
            <person name="Whitworth D.E."/>
        </authorList>
    </citation>
    <scope>NUCLEOTIDE SEQUENCE [LARGE SCALE GENOMIC DNA]</scope>
    <source>
        <strain evidence="2 3">DSM 14698</strain>
    </source>
</reference>
<evidence type="ECO:0000313" key="3">
    <source>
        <dbReference type="Proteomes" id="UP000518300"/>
    </source>
</evidence>
<sequence length="370" mass="40381">MTLRHAVALSSLLGLTAGCGHTQSQSQPRVPPPTLPASHARLSMALNLYERNLPESAGGTLPESRAVDEPTTVVEPAQARAVFDEAVHVLSGKPDMEAIRQASNDLGAACDAGLSEACAFLREKFERPVRITKTQPEFPKEAAQQRVIATVVIRCQLGTDGRMRDCNPLETGPHGLTDAVLAYTSQVQFQPARLAGHSVPVAYTFTVNFNNATTPEELTPAQLLQWAVARTKQFPKSPPAWAHLANLLARYAPEEPAFAQSLSALHKLAPMYWWSANELAWLHVQAGRHAEAAPLARQSLSESPDNAYVLETSAAVRVATGQCEQALAEQRRAVERLPAEWPAPERERFTRTLEEYQRKCAAPAPEQPRG</sequence>
<organism evidence="2 3">
    <name type="scientific">Pyxidicoccus fallax</name>
    <dbReference type="NCBI Taxonomy" id="394095"/>
    <lineage>
        <taxon>Bacteria</taxon>
        <taxon>Pseudomonadati</taxon>
        <taxon>Myxococcota</taxon>
        <taxon>Myxococcia</taxon>
        <taxon>Myxococcales</taxon>
        <taxon>Cystobacterineae</taxon>
        <taxon>Myxococcaceae</taxon>
        <taxon>Pyxidicoccus</taxon>
    </lineage>
</organism>
<dbReference type="AlphaFoldDB" id="A0A848LPU5"/>
<dbReference type="RefSeq" id="WP_169349153.1">
    <property type="nucleotide sequence ID" value="NZ_JABBJJ010000213.1"/>
</dbReference>
<dbReference type="InterPro" id="IPR037682">
    <property type="entry name" value="TonB_C"/>
</dbReference>
<gene>
    <name evidence="2" type="ORF">HG543_34410</name>
</gene>
<evidence type="ECO:0000259" key="1">
    <source>
        <dbReference type="Pfam" id="PF03544"/>
    </source>
</evidence>
<dbReference type="GO" id="GO:0055085">
    <property type="term" value="P:transmembrane transport"/>
    <property type="evidence" value="ECO:0007669"/>
    <property type="project" value="InterPro"/>
</dbReference>
<dbReference type="InterPro" id="IPR011990">
    <property type="entry name" value="TPR-like_helical_dom_sf"/>
</dbReference>
<evidence type="ECO:0000313" key="2">
    <source>
        <dbReference type="EMBL" id="NMO19917.1"/>
    </source>
</evidence>
<protein>
    <recommendedName>
        <fullName evidence="1">TonB C-terminal domain-containing protein</fullName>
    </recommendedName>
</protein>
<dbReference type="SUPFAM" id="SSF74653">
    <property type="entry name" value="TolA/TonB C-terminal domain"/>
    <property type="match status" value="1"/>
</dbReference>
<dbReference type="Gene3D" id="1.25.40.10">
    <property type="entry name" value="Tetratricopeptide repeat domain"/>
    <property type="match status" value="1"/>
</dbReference>
<comment type="caution">
    <text evidence="2">The sequence shown here is derived from an EMBL/GenBank/DDBJ whole genome shotgun (WGS) entry which is preliminary data.</text>
</comment>
<dbReference type="Proteomes" id="UP000518300">
    <property type="component" value="Unassembled WGS sequence"/>
</dbReference>
<proteinExistence type="predicted"/>
<dbReference type="Pfam" id="PF03544">
    <property type="entry name" value="TonB_C"/>
    <property type="match status" value="1"/>
</dbReference>
<keyword evidence="3" id="KW-1185">Reference proteome</keyword>
<dbReference type="EMBL" id="JABBJJ010000213">
    <property type="protein sequence ID" value="NMO19917.1"/>
    <property type="molecule type" value="Genomic_DNA"/>
</dbReference>
<accession>A0A848LPU5</accession>
<dbReference type="PROSITE" id="PS51257">
    <property type="entry name" value="PROKAR_LIPOPROTEIN"/>
    <property type="match status" value="1"/>
</dbReference>
<feature type="domain" description="TonB C-terminal" evidence="1">
    <location>
        <begin position="135"/>
        <end position="210"/>
    </location>
</feature>
<name>A0A848LPU5_9BACT</name>